<dbReference type="AlphaFoldDB" id="A0AA40D274"/>
<reference evidence="3" key="1">
    <citation type="submission" date="2023-06" db="EMBL/GenBank/DDBJ databases">
        <title>Genome-scale phylogeny and comparative genomics of the fungal order Sordariales.</title>
        <authorList>
            <consortium name="Lawrence Berkeley National Laboratory"/>
            <person name="Hensen N."/>
            <person name="Bonometti L."/>
            <person name="Westerberg I."/>
            <person name="Brannstrom I.O."/>
            <person name="Guillou S."/>
            <person name="Cros-Aarteil S."/>
            <person name="Calhoun S."/>
            <person name="Haridas S."/>
            <person name="Kuo A."/>
            <person name="Mondo S."/>
            <person name="Pangilinan J."/>
            <person name="Riley R."/>
            <person name="Labutti K."/>
            <person name="Andreopoulos B."/>
            <person name="Lipzen A."/>
            <person name="Chen C."/>
            <person name="Yanf M."/>
            <person name="Daum C."/>
            <person name="Ng V."/>
            <person name="Clum A."/>
            <person name="Steindorff A."/>
            <person name="Ohm R."/>
            <person name="Martin F."/>
            <person name="Silar P."/>
            <person name="Natvig D."/>
            <person name="Lalanne C."/>
            <person name="Gautier V."/>
            <person name="Ament-Velasquez S.L."/>
            <person name="Kruys A."/>
            <person name="Hutchinson M.I."/>
            <person name="Powell A.J."/>
            <person name="Barry K."/>
            <person name="Miller A.N."/>
            <person name="Grigoriev I.V."/>
            <person name="Debuchy R."/>
            <person name="Gladieux P."/>
            <person name="Thoren M.H."/>
            <person name="Johannesson H."/>
        </authorList>
    </citation>
    <scope>NUCLEOTIDE SEQUENCE</scope>
    <source>
        <strain evidence="3">SMH2532-1</strain>
    </source>
</reference>
<keyword evidence="1" id="KW-0812">Transmembrane</keyword>
<gene>
    <name evidence="3" type="ORF">B0T16DRAFT_453310</name>
</gene>
<evidence type="ECO:0000259" key="2">
    <source>
        <dbReference type="Pfam" id="PF24802"/>
    </source>
</evidence>
<keyword evidence="4" id="KW-1185">Reference proteome</keyword>
<dbReference type="Pfam" id="PF24802">
    <property type="entry name" value="DUF7703"/>
    <property type="match status" value="1"/>
</dbReference>
<evidence type="ECO:0000256" key="1">
    <source>
        <dbReference type="SAM" id="Phobius"/>
    </source>
</evidence>
<sequence>MEIAEIFTKYLSEMGIGDRPVVKIVMPVDKVEGVIEEAVSKAVLKSLDDSFEAWLPGDIPGSARATRSYRPQALPIELILASARRLMVHLIIVNIVVVLLDVNILTIEYARLYNIQTAYKGLVYSVKLKVEFSILNRLVELTRLFGSSYTRSGEDGAGGVQMPQIFDGTRDLERQGQDSLSRMYG</sequence>
<feature type="transmembrane region" description="Helical" evidence="1">
    <location>
        <begin position="86"/>
        <end position="107"/>
    </location>
</feature>
<dbReference type="EMBL" id="JAULSV010000001">
    <property type="protein sequence ID" value="KAK0657893.1"/>
    <property type="molecule type" value="Genomic_DNA"/>
</dbReference>
<dbReference type="InterPro" id="IPR056120">
    <property type="entry name" value="DUF7703"/>
</dbReference>
<dbReference type="PANTHER" id="PTHR37013">
    <property type="entry name" value="INTEGRAL MEMBRANE PROTEIN (AFU_ORTHOLOGUE AFUA_1G05950)-RELATED"/>
    <property type="match status" value="1"/>
</dbReference>
<comment type="caution">
    <text evidence="3">The sequence shown here is derived from an EMBL/GenBank/DDBJ whole genome shotgun (WGS) entry which is preliminary data.</text>
</comment>
<keyword evidence="1" id="KW-0472">Membrane</keyword>
<evidence type="ECO:0000313" key="4">
    <source>
        <dbReference type="Proteomes" id="UP001174936"/>
    </source>
</evidence>
<accession>A0AA40D274</accession>
<name>A0AA40D274_9PEZI</name>
<proteinExistence type="predicted"/>
<organism evidence="3 4">
    <name type="scientific">Cercophora newfieldiana</name>
    <dbReference type="NCBI Taxonomy" id="92897"/>
    <lineage>
        <taxon>Eukaryota</taxon>
        <taxon>Fungi</taxon>
        <taxon>Dikarya</taxon>
        <taxon>Ascomycota</taxon>
        <taxon>Pezizomycotina</taxon>
        <taxon>Sordariomycetes</taxon>
        <taxon>Sordariomycetidae</taxon>
        <taxon>Sordariales</taxon>
        <taxon>Lasiosphaeriaceae</taxon>
        <taxon>Cercophora</taxon>
    </lineage>
</organism>
<keyword evidence="1" id="KW-1133">Transmembrane helix</keyword>
<dbReference type="Proteomes" id="UP001174936">
    <property type="component" value="Unassembled WGS sequence"/>
</dbReference>
<evidence type="ECO:0000313" key="3">
    <source>
        <dbReference type="EMBL" id="KAK0657893.1"/>
    </source>
</evidence>
<protein>
    <recommendedName>
        <fullName evidence="2">DUF7703 domain-containing protein</fullName>
    </recommendedName>
</protein>
<feature type="domain" description="DUF7703" evidence="2">
    <location>
        <begin position="86"/>
        <end position="145"/>
    </location>
</feature>